<dbReference type="NCBIfam" id="NF002290">
    <property type="entry name" value="PRK01213.1"/>
    <property type="match status" value="1"/>
</dbReference>
<dbReference type="InterPro" id="IPR036921">
    <property type="entry name" value="PurM-like_N_sf"/>
</dbReference>
<dbReference type="Gene3D" id="3.30.1330.10">
    <property type="entry name" value="PurM-like, N-terminal domain"/>
    <property type="match status" value="2"/>
</dbReference>
<keyword evidence="1 11" id="KW-0963">Cytoplasm</keyword>
<proteinExistence type="inferred from homology"/>
<keyword evidence="6 11" id="KW-0067">ATP-binding</keyword>
<dbReference type="EMBL" id="CP002547">
    <property type="protein sequence ID" value="ADY56645.1"/>
    <property type="molecule type" value="Genomic_DNA"/>
</dbReference>
<evidence type="ECO:0000256" key="10">
    <source>
        <dbReference type="ARBA" id="ARBA00064392"/>
    </source>
</evidence>
<dbReference type="PANTHER" id="PTHR43555:SF1">
    <property type="entry name" value="PHOSPHORIBOSYLFORMYLGLYCINAMIDINE SYNTHASE SUBUNIT PURL"/>
    <property type="match status" value="1"/>
</dbReference>
<dbReference type="InterPro" id="IPR036676">
    <property type="entry name" value="PurM-like_C_sf"/>
</dbReference>
<dbReference type="InterPro" id="IPR016188">
    <property type="entry name" value="PurM-like_N"/>
</dbReference>
<dbReference type="GO" id="GO:0005737">
    <property type="term" value="C:cytoplasm"/>
    <property type="evidence" value="ECO:0007669"/>
    <property type="project" value="UniProtKB-SubCell"/>
</dbReference>
<dbReference type="GO" id="GO:0000287">
    <property type="term" value="F:magnesium ion binding"/>
    <property type="evidence" value="ECO:0007669"/>
    <property type="project" value="UniProtKB-UniRule"/>
</dbReference>
<keyword evidence="2 11" id="KW-0436">Ligase</keyword>
<dbReference type="FunFam" id="3.90.650.10:FF:000009">
    <property type="entry name" value="Phosphoribosylformylglycinamidine synthase subunit PurL"/>
    <property type="match status" value="1"/>
</dbReference>
<reference evidence="16" key="2">
    <citation type="submission" date="2011-02" db="EMBL/GenBank/DDBJ databases">
        <title>The complete genome of Syntrophobotulus glycolicus DSM 8271.</title>
        <authorList>
            <person name="Lucas S."/>
            <person name="Copeland A."/>
            <person name="Lapidus A."/>
            <person name="Bruce D."/>
            <person name="Goodwin L."/>
            <person name="Pitluck S."/>
            <person name="Kyrpides N."/>
            <person name="Mavromatis K."/>
            <person name="Pagani I."/>
            <person name="Ivanova N."/>
            <person name="Mikhailova N."/>
            <person name="Chertkov O."/>
            <person name="Held B."/>
            <person name="Detter J.C."/>
            <person name="Tapia R."/>
            <person name="Han C."/>
            <person name="Land M."/>
            <person name="Hauser L."/>
            <person name="Markowitz V."/>
            <person name="Cheng J.-F."/>
            <person name="Hugenholtz P."/>
            <person name="Woyke T."/>
            <person name="Wu D."/>
            <person name="Spring S."/>
            <person name="Schroeder M."/>
            <person name="Brambilla E."/>
            <person name="Klenk H.-P."/>
            <person name="Eisen J.A."/>
        </authorList>
    </citation>
    <scope>NUCLEOTIDE SEQUENCE [LARGE SCALE GENOMIC DNA]</scope>
    <source>
        <strain evidence="16">DSM 8271 / FlGlyR</strain>
    </source>
</reference>
<evidence type="ECO:0000259" key="13">
    <source>
        <dbReference type="Pfam" id="PF02769"/>
    </source>
</evidence>
<organism evidence="15 16">
    <name type="scientific">Syntrophobotulus glycolicus (strain DSM 8271 / FlGlyR)</name>
    <dbReference type="NCBI Taxonomy" id="645991"/>
    <lineage>
        <taxon>Bacteria</taxon>
        <taxon>Bacillati</taxon>
        <taxon>Bacillota</taxon>
        <taxon>Clostridia</taxon>
        <taxon>Eubacteriales</taxon>
        <taxon>Desulfitobacteriaceae</taxon>
        <taxon>Syntrophobotulus</taxon>
    </lineage>
</organism>
<dbReference type="CDD" id="cd02203">
    <property type="entry name" value="PurL_repeat1"/>
    <property type="match status" value="1"/>
</dbReference>
<protein>
    <recommendedName>
        <fullName evidence="11">Phosphoribosylformylglycinamidine synthase subunit PurL</fullName>
        <shortName evidence="11">FGAM synthase</shortName>
        <ecNumber evidence="11">6.3.5.3</ecNumber>
    </recommendedName>
    <alternativeName>
        <fullName evidence="11">Formylglycinamide ribonucleotide amidotransferase subunit II</fullName>
        <shortName evidence="11">FGAR amidotransferase II</shortName>
        <shortName evidence="11">FGAR-AT II</shortName>
    </alternativeName>
    <alternativeName>
        <fullName evidence="11">Glutamine amidotransferase PurL</fullName>
    </alternativeName>
    <alternativeName>
        <fullName evidence="11">Phosphoribosylformylglycinamidine synthase subunit II</fullName>
    </alternativeName>
</protein>
<dbReference type="STRING" id="645991.Sgly_2358"/>
<reference evidence="15 16" key="1">
    <citation type="journal article" date="2011" name="Stand. Genomic Sci.">
        <title>Complete genome sequence of Syntrophobotulus glycolicus type strain (FlGlyR).</title>
        <authorList>
            <person name="Han C."/>
            <person name="Mwirichia R."/>
            <person name="Chertkov O."/>
            <person name="Held B."/>
            <person name="Lapidus A."/>
            <person name="Nolan M."/>
            <person name="Lucas S."/>
            <person name="Hammon N."/>
            <person name="Deshpande S."/>
            <person name="Cheng J.F."/>
            <person name="Tapia R."/>
            <person name="Goodwin L."/>
            <person name="Pitluck S."/>
            <person name="Huntemann M."/>
            <person name="Liolios K."/>
            <person name="Ivanova N."/>
            <person name="Pagani I."/>
            <person name="Mavromatis K."/>
            <person name="Ovchinikova G."/>
            <person name="Pati A."/>
            <person name="Chen A."/>
            <person name="Palaniappan K."/>
            <person name="Land M."/>
            <person name="Hauser L."/>
            <person name="Brambilla E.M."/>
            <person name="Rohde M."/>
            <person name="Spring S."/>
            <person name="Sikorski J."/>
            <person name="Goker M."/>
            <person name="Woyke T."/>
            <person name="Bristow J."/>
            <person name="Eisen J.A."/>
            <person name="Markowitz V."/>
            <person name="Hugenholtz P."/>
            <person name="Kyrpides N.C."/>
            <person name="Klenk H.P."/>
            <person name="Detter J.C."/>
        </authorList>
    </citation>
    <scope>NUCLEOTIDE SEQUENCE [LARGE SCALE GENOMIC DNA]</scope>
    <source>
        <strain evidence="16">DSM 8271 / FlGlyR</strain>
    </source>
</reference>
<dbReference type="NCBIfam" id="TIGR01736">
    <property type="entry name" value="FGAM_synth_II"/>
    <property type="match status" value="1"/>
</dbReference>
<feature type="domain" description="PurM-like C-terminal" evidence="13">
    <location>
        <begin position="565"/>
        <end position="694"/>
    </location>
</feature>
<feature type="domain" description="PurM-like C-terminal" evidence="13">
    <location>
        <begin position="195"/>
        <end position="348"/>
    </location>
</feature>
<dbReference type="eggNOG" id="COG0046">
    <property type="taxonomic scope" value="Bacteria"/>
</dbReference>
<dbReference type="FunFam" id="3.30.1330.10:FF:000004">
    <property type="entry name" value="Phosphoribosylformylglycinamidine synthase subunit PurL"/>
    <property type="match status" value="1"/>
</dbReference>
<feature type="binding site" evidence="11">
    <location>
        <position position="84"/>
    </location>
    <ligand>
        <name>ATP</name>
        <dbReference type="ChEBI" id="CHEBI:30616"/>
    </ligand>
</feature>
<feature type="binding site" evidence="11">
    <location>
        <position position="529"/>
    </location>
    <ligand>
        <name>substrate</name>
    </ligand>
</feature>
<evidence type="ECO:0000313" key="15">
    <source>
        <dbReference type="EMBL" id="ADY56645.1"/>
    </source>
</evidence>
<evidence type="ECO:0000256" key="2">
    <source>
        <dbReference type="ARBA" id="ARBA00022598"/>
    </source>
</evidence>
<dbReference type="PANTHER" id="PTHR43555">
    <property type="entry name" value="PHOSPHORIBOSYLFORMYLGLYCINAMIDINE SYNTHASE SUBUNIT PURL"/>
    <property type="match status" value="1"/>
</dbReference>
<evidence type="ECO:0000256" key="11">
    <source>
        <dbReference type="HAMAP-Rule" id="MF_00420"/>
    </source>
</evidence>
<evidence type="ECO:0000256" key="9">
    <source>
        <dbReference type="ARBA" id="ARBA00059671"/>
    </source>
</evidence>
<evidence type="ECO:0000256" key="4">
    <source>
        <dbReference type="ARBA" id="ARBA00022741"/>
    </source>
</evidence>
<dbReference type="Proteomes" id="UP000007488">
    <property type="component" value="Chromosome"/>
</dbReference>
<dbReference type="HOGENOM" id="CLU_003100_0_1_9"/>
<dbReference type="PIRSF" id="PIRSF001587">
    <property type="entry name" value="FGAM_synthase_II"/>
    <property type="match status" value="1"/>
</dbReference>
<dbReference type="GO" id="GO:0006189">
    <property type="term" value="P:'de novo' IMP biosynthetic process"/>
    <property type="evidence" value="ECO:0007669"/>
    <property type="project" value="UniProtKB-UniRule"/>
</dbReference>
<feature type="binding site" evidence="11">
    <location>
        <position position="527"/>
    </location>
    <ligand>
        <name>Mg(2+)</name>
        <dbReference type="ChEBI" id="CHEBI:18420"/>
        <label>1</label>
    </ligand>
</feature>
<name>F0SUS9_SYNGF</name>
<dbReference type="InterPro" id="IPR010074">
    <property type="entry name" value="PRibForGlyAmidine_synth_PurL"/>
</dbReference>
<feature type="binding site" evidence="11">
    <location>
        <position position="233"/>
    </location>
    <ligand>
        <name>substrate</name>
    </ligand>
</feature>
<evidence type="ECO:0000256" key="5">
    <source>
        <dbReference type="ARBA" id="ARBA00022755"/>
    </source>
</evidence>
<dbReference type="CDD" id="cd02204">
    <property type="entry name" value="PurL_repeat2"/>
    <property type="match status" value="1"/>
</dbReference>
<dbReference type="GO" id="GO:0004642">
    <property type="term" value="F:phosphoribosylformylglycinamidine synthase activity"/>
    <property type="evidence" value="ECO:0007669"/>
    <property type="project" value="UniProtKB-UniRule"/>
</dbReference>
<evidence type="ECO:0000256" key="6">
    <source>
        <dbReference type="ARBA" id="ARBA00022840"/>
    </source>
</evidence>
<evidence type="ECO:0000256" key="8">
    <source>
        <dbReference type="ARBA" id="ARBA00052585"/>
    </source>
</evidence>
<dbReference type="SUPFAM" id="SSF55326">
    <property type="entry name" value="PurM N-terminal domain-like"/>
    <property type="match status" value="2"/>
</dbReference>
<keyword evidence="7 11" id="KW-0460">Magnesium</keyword>
<dbReference type="InterPro" id="IPR041609">
    <property type="entry name" value="PurL_linker"/>
</dbReference>
<dbReference type="RefSeq" id="WP_013625510.1">
    <property type="nucleotide sequence ID" value="NC_015172.1"/>
</dbReference>
<feature type="binding site" evidence="11">
    <location>
        <position position="86"/>
    </location>
    <ligand>
        <name>Mg(2+)</name>
        <dbReference type="ChEBI" id="CHEBI:18420"/>
        <label>1</label>
    </ligand>
</feature>
<feature type="domain" description="PurM-like N-terminal" evidence="12">
    <location>
        <begin position="67"/>
        <end position="181"/>
    </location>
</feature>
<keyword evidence="4 11" id="KW-0547">Nucleotide-binding</keyword>
<feature type="active site" evidence="11">
    <location>
        <position position="42"/>
    </location>
</feature>
<dbReference type="UniPathway" id="UPA00074">
    <property type="reaction ID" value="UER00128"/>
</dbReference>
<dbReference type="HAMAP" id="MF_00420">
    <property type="entry name" value="PurL_2"/>
    <property type="match status" value="1"/>
</dbReference>
<feature type="domain" description="PurM-like N-terminal" evidence="12">
    <location>
        <begin position="432"/>
        <end position="551"/>
    </location>
</feature>
<evidence type="ECO:0000256" key="3">
    <source>
        <dbReference type="ARBA" id="ARBA00022723"/>
    </source>
</evidence>
<gene>
    <name evidence="11" type="primary">purL</name>
    <name evidence="15" type="ordered locus">Sgly_2358</name>
</gene>
<evidence type="ECO:0000256" key="1">
    <source>
        <dbReference type="ARBA" id="ARBA00022490"/>
    </source>
</evidence>
<comment type="catalytic activity">
    <reaction evidence="8 11">
        <text>N(2)-formyl-N(1)-(5-phospho-beta-D-ribosyl)glycinamide + L-glutamine + ATP + H2O = 2-formamido-N(1)-(5-O-phospho-beta-D-ribosyl)acetamidine + L-glutamate + ADP + phosphate + H(+)</text>
        <dbReference type="Rhea" id="RHEA:17129"/>
        <dbReference type="ChEBI" id="CHEBI:15377"/>
        <dbReference type="ChEBI" id="CHEBI:15378"/>
        <dbReference type="ChEBI" id="CHEBI:29985"/>
        <dbReference type="ChEBI" id="CHEBI:30616"/>
        <dbReference type="ChEBI" id="CHEBI:43474"/>
        <dbReference type="ChEBI" id="CHEBI:58359"/>
        <dbReference type="ChEBI" id="CHEBI:147286"/>
        <dbReference type="ChEBI" id="CHEBI:147287"/>
        <dbReference type="ChEBI" id="CHEBI:456216"/>
        <dbReference type="EC" id="6.3.5.3"/>
    </reaction>
</comment>
<comment type="caution">
    <text evidence="11">Lacks conserved residue(s) required for the propagation of feature annotation.</text>
</comment>
<dbReference type="Gene3D" id="3.90.650.10">
    <property type="entry name" value="PurM-like C-terminal domain"/>
    <property type="match status" value="2"/>
</dbReference>
<feature type="binding site" evidence="11">
    <location>
        <position position="261"/>
    </location>
    <ligand>
        <name>Mg(2+)</name>
        <dbReference type="ChEBI" id="CHEBI:18420"/>
        <label>2</label>
    </ligand>
</feature>
<dbReference type="Pfam" id="PF00586">
    <property type="entry name" value="AIRS"/>
    <property type="match status" value="2"/>
</dbReference>
<dbReference type="AlphaFoldDB" id="F0SUS9"/>
<dbReference type="Pfam" id="PF18072">
    <property type="entry name" value="FGAR-AT_linker"/>
    <property type="match status" value="1"/>
</dbReference>
<feature type="binding site" evidence="11">
    <location>
        <position position="110"/>
    </location>
    <ligand>
        <name>Mg(2+)</name>
        <dbReference type="ChEBI" id="CHEBI:18420"/>
        <label>2</label>
    </ligand>
</feature>
<keyword evidence="16" id="KW-1185">Reference proteome</keyword>
<feature type="active site" description="Proton acceptor" evidence="11">
    <location>
        <position position="88"/>
    </location>
</feature>
<keyword evidence="3 11" id="KW-0479">Metal-binding</keyword>
<feature type="binding site" evidence="11">
    <location>
        <position position="489"/>
    </location>
    <ligand>
        <name>ATP</name>
        <dbReference type="ChEBI" id="CHEBI:30616"/>
    </ligand>
</feature>
<dbReference type="KEGG" id="sgy:Sgly_2358"/>
<comment type="subunit">
    <text evidence="10 11">Monomer. Part of the FGAM synthase complex composed of 1 PurL, 1 PurQ and 2 PurS subunits.</text>
</comment>
<sequence length="730" mass="78613">MDPKVWREMGLKDEEYDRIVALLGREPNYLEVGIFSVMWSEHCSYKTSKPVLRKFPTSGPQVLQGPGENAGIVDIGDNQAVVFKMESHNHPSAIEPYQGAATGVGGILRDVFTMGARPVAVLDALRFGPLDEGNNQYLFAGVVEGIGGYGNSIGIPTVGGDVYFQKCYSGNPLVNAMAVGLLEHQDIAKGVASGVGNPVMAVGARTGRDGIHGATFASIELSEESESKRSAVQVGDPFMEKLLMEACLELIKSGNVIGIQDMGAAGLTSSSSEMAARGGSGIEMDLSLVPRRETGMTPYEIMLSESQERMLVVPKAGKEAQVEEVFQRWGLEATVVGRVTDDGMYRLFDGKEMICEIPVRALTDEAPEYRRESREPEYYQKLRGQDLSEIKLKDSAENILLALLANPTIASKEWVYKQYDHQVGTNTAVIPGSDAGVLRIRGTQKGIAMTTDCNSRFVYLDPYIGGALAVAEAAQNIACQGGKPLAITDCLNFGNPEKPEIFWQFEQACAGISEACRVFNTPVIGGNVSLYNETPESAVYPTPMIGMVGLVEEISKIPSGKLTHSGDNIYLLGNPQGSLAGSEYLAMFEGLEAGALPELNLSEVKENIDFLLEANRKGLIRSAHDLSEGGLAVGLAEMSGKVCAVVSLETEDSLGTLFGERIGRIIIAADPAKAEELEKTAAKAKVMLTKIGLAGGSSLVIRVNGRELLNIPREKYTDIYENTIRKMMKA</sequence>
<feature type="binding site" evidence="11">
    <location>
        <begin position="87"/>
        <end position="90"/>
    </location>
    <ligand>
        <name>substrate</name>
    </ligand>
</feature>
<comment type="similarity">
    <text evidence="11">Belongs to the FGAMS family.</text>
</comment>
<dbReference type="SUPFAM" id="SSF56042">
    <property type="entry name" value="PurM C-terminal domain-like"/>
    <property type="match status" value="2"/>
</dbReference>
<evidence type="ECO:0000259" key="12">
    <source>
        <dbReference type="Pfam" id="PF00586"/>
    </source>
</evidence>
<dbReference type="EC" id="6.3.5.3" evidence="11"/>
<feature type="domain" description="Phosphoribosylformylglycinamidine synthase linker" evidence="14">
    <location>
        <begin position="7"/>
        <end position="46"/>
    </location>
</feature>
<comment type="function">
    <text evidence="9 11">Part of the phosphoribosylformylglycinamidine synthase complex involved in the purines biosynthetic pathway. Catalyzes the ATP-dependent conversion of formylglycinamide ribonucleotide (FGAR) and glutamine to yield formylglycinamidine ribonucleotide (FGAM) and glutamate. The FGAM synthase complex is composed of three subunits. PurQ produces an ammonia molecule by converting glutamine to glutamate. PurL transfers the ammonia molecule to FGAR to form FGAM in an ATP-dependent manner. PurS interacts with PurQ and PurL and is thought to assist in the transfer of the ammonia molecule from PurQ to PurL.</text>
</comment>
<feature type="binding site" evidence="11">
    <location>
        <position position="526"/>
    </location>
    <ligand>
        <name>ATP</name>
        <dbReference type="ChEBI" id="CHEBI:30616"/>
    </ligand>
</feature>
<evidence type="ECO:0000259" key="14">
    <source>
        <dbReference type="Pfam" id="PF18072"/>
    </source>
</evidence>
<dbReference type="Pfam" id="PF02769">
    <property type="entry name" value="AIRS_C"/>
    <property type="match status" value="2"/>
</dbReference>
<feature type="binding site" evidence="11">
    <location>
        <position position="109"/>
    </location>
    <ligand>
        <name>substrate</name>
    </ligand>
</feature>
<evidence type="ECO:0000313" key="16">
    <source>
        <dbReference type="Proteomes" id="UP000007488"/>
    </source>
</evidence>
<accession>F0SUS9</accession>
<evidence type="ECO:0000256" key="7">
    <source>
        <dbReference type="ARBA" id="ARBA00022842"/>
    </source>
</evidence>
<comment type="pathway">
    <text evidence="11">Purine metabolism; IMP biosynthesis via de novo pathway; 5-amino-1-(5-phospho-D-ribosyl)imidazole from N(2)-formyl-N(1)-(5-phospho-D-ribosyl)glycinamide: step 1/2.</text>
</comment>
<feature type="binding site" evidence="11">
    <location>
        <position position="45"/>
    </location>
    <ligand>
        <name>ATP</name>
        <dbReference type="ChEBI" id="CHEBI:30616"/>
    </ligand>
</feature>
<feature type="binding site" evidence="11">
    <location>
        <begin position="305"/>
        <end position="307"/>
    </location>
    <ligand>
        <name>substrate</name>
    </ligand>
</feature>
<dbReference type="InterPro" id="IPR010918">
    <property type="entry name" value="PurM-like_C_dom"/>
</dbReference>
<comment type="subcellular location">
    <subcellularLocation>
        <location evidence="11">Cytoplasm</location>
    </subcellularLocation>
</comment>
<dbReference type="GO" id="GO:0005524">
    <property type="term" value="F:ATP binding"/>
    <property type="evidence" value="ECO:0007669"/>
    <property type="project" value="UniProtKB-UniRule"/>
</dbReference>
<keyword evidence="5 11" id="KW-0658">Purine biosynthesis</keyword>